<evidence type="ECO:0000259" key="8">
    <source>
        <dbReference type="Pfam" id="PF03446"/>
    </source>
</evidence>
<keyword evidence="5" id="KW-0560">Oxidoreductase</keyword>
<dbReference type="InterPro" id="IPR036291">
    <property type="entry name" value="NAD(P)-bd_dom_sf"/>
</dbReference>
<dbReference type="SUPFAM" id="SSF48179">
    <property type="entry name" value="6-phosphogluconate dehydrogenase C-terminal domain-like"/>
    <property type="match status" value="1"/>
</dbReference>
<dbReference type="GO" id="GO:0050661">
    <property type="term" value="F:NADP binding"/>
    <property type="evidence" value="ECO:0007669"/>
    <property type="project" value="InterPro"/>
</dbReference>
<name>A0A397VBL4_9GLOM</name>
<dbReference type="InterPro" id="IPR008927">
    <property type="entry name" value="6-PGluconate_DH-like_C_sf"/>
</dbReference>
<evidence type="ECO:0000313" key="10">
    <source>
        <dbReference type="EMBL" id="RIB19412.1"/>
    </source>
</evidence>
<dbReference type="InterPro" id="IPR011548">
    <property type="entry name" value="HIBADH"/>
</dbReference>
<evidence type="ECO:0000313" key="11">
    <source>
        <dbReference type="Proteomes" id="UP000266673"/>
    </source>
</evidence>
<evidence type="ECO:0000256" key="2">
    <source>
        <dbReference type="ARBA" id="ARBA00006013"/>
    </source>
</evidence>
<protein>
    <recommendedName>
        <fullName evidence="3">3-hydroxyisobutyrate dehydrogenase</fullName>
        <ecNumber evidence="3">1.1.1.31</ecNumber>
    </recommendedName>
</protein>
<dbReference type="GO" id="GO:0051287">
    <property type="term" value="F:NAD binding"/>
    <property type="evidence" value="ECO:0007669"/>
    <property type="project" value="InterPro"/>
</dbReference>
<dbReference type="GO" id="GO:0006574">
    <property type="term" value="P:L-valine catabolic process"/>
    <property type="evidence" value="ECO:0007669"/>
    <property type="project" value="UniProtKB-UniPathway"/>
</dbReference>
<feature type="domain" description="3-hydroxyisobutyrate dehydrogenase-like NAD-binding" evidence="9">
    <location>
        <begin position="211"/>
        <end position="338"/>
    </location>
</feature>
<evidence type="ECO:0000259" key="9">
    <source>
        <dbReference type="Pfam" id="PF14833"/>
    </source>
</evidence>
<comment type="pathway">
    <text evidence="1">Amino-acid degradation; L-valine degradation.</text>
</comment>
<dbReference type="PANTHER" id="PTHR22981:SF7">
    <property type="entry name" value="3-HYDROXYISOBUTYRATE DEHYDROGENASE, MITOCHONDRIAL"/>
    <property type="match status" value="1"/>
</dbReference>
<dbReference type="GO" id="GO:0005739">
    <property type="term" value="C:mitochondrion"/>
    <property type="evidence" value="ECO:0007669"/>
    <property type="project" value="TreeGrafter"/>
</dbReference>
<organism evidence="10 11">
    <name type="scientific">Gigaspora rosea</name>
    <dbReference type="NCBI Taxonomy" id="44941"/>
    <lineage>
        <taxon>Eukaryota</taxon>
        <taxon>Fungi</taxon>
        <taxon>Fungi incertae sedis</taxon>
        <taxon>Mucoromycota</taxon>
        <taxon>Glomeromycotina</taxon>
        <taxon>Glomeromycetes</taxon>
        <taxon>Diversisporales</taxon>
        <taxon>Gigasporaceae</taxon>
        <taxon>Gigaspora</taxon>
    </lineage>
</organism>
<evidence type="ECO:0000256" key="6">
    <source>
        <dbReference type="ARBA" id="ARBA00023027"/>
    </source>
</evidence>
<dbReference type="NCBIfam" id="TIGR01692">
    <property type="entry name" value="HIBADH"/>
    <property type="match status" value="1"/>
</dbReference>
<dbReference type="Proteomes" id="UP000266673">
    <property type="component" value="Unassembled WGS sequence"/>
</dbReference>
<dbReference type="UniPathway" id="UPA00362"/>
<evidence type="ECO:0000256" key="5">
    <source>
        <dbReference type="ARBA" id="ARBA00023002"/>
    </source>
</evidence>
<dbReference type="InterPro" id="IPR013328">
    <property type="entry name" value="6PGD_dom2"/>
</dbReference>
<comment type="caution">
    <text evidence="10">The sequence shown here is derived from an EMBL/GenBank/DDBJ whole genome shotgun (WGS) entry which is preliminary data.</text>
</comment>
<keyword evidence="4" id="KW-0101">Branched-chain amino acid catabolism</keyword>
<keyword evidence="6" id="KW-0520">NAD</keyword>
<dbReference type="OrthoDB" id="435038at2759"/>
<keyword evidence="11" id="KW-1185">Reference proteome</keyword>
<gene>
    <name evidence="10" type="ORF">C2G38_2131731</name>
</gene>
<evidence type="ECO:0000256" key="3">
    <source>
        <dbReference type="ARBA" id="ARBA00012991"/>
    </source>
</evidence>
<dbReference type="EC" id="1.1.1.31" evidence="3"/>
<accession>A0A397VBL4</accession>
<dbReference type="InterPro" id="IPR006115">
    <property type="entry name" value="6PGDH_NADP-bd"/>
</dbReference>
<dbReference type="SUPFAM" id="SSF51735">
    <property type="entry name" value="NAD(P)-binding Rossmann-fold domains"/>
    <property type="match status" value="1"/>
</dbReference>
<dbReference type="PANTHER" id="PTHR22981">
    <property type="entry name" value="3-HYDROXYISOBUTYRATE DEHYDROGENASE-RELATED"/>
    <property type="match status" value="1"/>
</dbReference>
<comment type="similarity">
    <text evidence="2">Belongs to the HIBADH-related family. 3-hydroxyisobutyrate dehydrogenase subfamily.</text>
</comment>
<dbReference type="Gene3D" id="3.40.50.720">
    <property type="entry name" value="NAD(P)-binding Rossmann-like Domain"/>
    <property type="match status" value="1"/>
</dbReference>
<dbReference type="AlphaFoldDB" id="A0A397VBL4"/>
<evidence type="ECO:0000256" key="7">
    <source>
        <dbReference type="ARBA" id="ARBA00049197"/>
    </source>
</evidence>
<reference evidence="10 11" key="1">
    <citation type="submission" date="2018-06" db="EMBL/GenBank/DDBJ databases">
        <title>Comparative genomics reveals the genomic features of Rhizophagus irregularis, R. cerebriforme, R. diaphanum and Gigaspora rosea, and their symbiotic lifestyle signature.</title>
        <authorList>
            <person name="Morin E."/>
            <person name="San Clemente H."/>
            <person name="Chen E.C.H."/>
            <person name="De La Providencia I."/>
            <person name="Hainaut M."/>
            <person name="Kuo A."/>
            <person name="Kohler A."/>
            <person name="Murat C."/>
            <person name="Tang N."/>
            <person name="Roy S."/>
            <person name="Loubradou J."/>
            <person name="Henrissat B."/>
            <person name="Grigoriev I.V."/>
            <person name="Corradi N."/>
            <person name="Roux C."/>
            <person name="Martin F.M."/>
        </authorList>
    </citation>
    <scope>NUCLEOTIDE SEQUENCE [LARGE SCALE GENOMIC DNA]</scope>
    <source>
        <strain evidence="10 11">DAOM 194757</strain>
    </source>
</reference>
<comment type="catalytic activity">
    <reaction evidence="7">
        <text>3-hydroxy-2-methylpropanoate + NAD(+) = 2-methyl-3-oxopropanoate + NADH + H(+)</text>
        <dbReference type="Rhea" id="RHEA:17681"/>
        <dbReference type="ChEBI" id="CHEBI:11805"/>
        <dbReference type="ChEBI" id="CHEBI:15378"/>
        <dbReference type="ChEBI" id="CHEBI:57540"/>
        <dbReference type="ChEBI" id="CHEBI:57700"/>
        <dbReference type="ChEBI" id="CHEBI:57945"/>
        <dbReference type="EC" id="1.1.1.31"/>
    </reaction>
</comment>
<dbReference type="EMBL" id="QKWP01000475">
    <property type="protein sequence ID" value="RIB19412.1"/>
    <property type="molecule type" value="Genomic_DNA"/>
</dbReference>
<dbReference type="STRING" id="44941.A0A397VBL4"/>
<evidence type="ECO:0000256" key="1">
    <source>
        <dbReference type="ARBA" id="ARBA00005109"/>
    </source>
</evidence>
<evidence type="ECO:0000256" key="4">
    <source>
        <dbReference type="ARBA" id="ARBA00022456"/>
    </source>
</evidence>
<dbReference type="FunFam" id="1.10.1040.10:FF:000006">
    <property type="entry name" value="3-hydroxyisobutyrate dehydrogenase"/>
    <property type="match status" value="1"/>
</dbReference>
<proteinExistence type="inferred from homology"/>
<feature type="domain" description="6-phosphogluconate dehydrogenase NADP-binding" evidence="8">
    <location>
        <begin position="39"/>
        <end position="208"/>
    </location>
</feature>
<dbReference type="InterPro" id="IPR029154">
    <property type="entry name" value="HIBADH-like_NADP-bd"/>
</dbReference>
<dbReference type="GO" id="GO:0008442">
    <property type="term" value="F:3-hydroxyisobutyrate dehydrogenase activity"/>
    <property type="evidence" value="ECO:0007669"/>
    <property type="project" value="UniProtKB-EC"/>
</dbReference>
<sequence>MIHKRLSLFISANFQARLTRIGLNSARRYSTSDPSKNDTIGFIGIGLMGFRMANNLYSKSNYPLIIYDINKSNLEKFTSLHSATISKKPIYYGISPADVAKRASVVITMLPSSPEVKDVYLGKDGLIEGLNEQNFFIDSSTIDQSVSKNVALQIINKGARQVDAPVSGGVVGAEAATLTFMVGASTEADFLRSKPYLEYMGKNIVRCGGLGTGQIAKICNNMLLAISMIGVSEAMNLGIKLGMDPQLLANIFNTSTGRCWSSDTYNPCPGIMPNVPSSNDYEGGFGNALVAKDLRLAVNAANEIQATVILGAIAQQIYNSLSKTPGYEKKDFGSIYKWLNERSGNEKN</sequence>
<dbReference type="Gene3D" id="1.10.1040.10">
    <property type="entry name" value="N-(1-d-carboxylethyl)-l-norvaline Dehydrogenase, domain 2"/>
    <property type="match status" value="1"/>
</dbReference>
<dbReference type="Pfam" id="PF14833">
    <property type="entry name" value="NAD_binding_11"/>
    <property type="match status" value="1"/>
</dbReference>
<dbReference type="Pfam" id="PF03446">
    <property type="entry name" value="NAD_binding_2"/>
    <property type="match status" value="1"/>
</dbReference>